<keyword evidence="3" id="KW-1185">Reference proteome</keyword>
<keyword evidence="1" id="KW-0812">Transmembrane</keyword>
<sequence>MNASCLFLLRIIDAGSVLIATIAYLVGMALANPNDDIASNVLSVVLIGTLPCYIILVLVYLIVVLPIFSILGGSSDIRARTWLLGVWFLWGVIAGVLAGNFVVLFVMVGLGLALGYLSLWVSSKILTEQVVAPDR</sequence>
<feature type="transmembrane region" description="Helical" evidence="1">
    <location>
        <begin position="42"/>
        <end position="71"/>
    </location>
</feature>
<comment type="caution">
    <text evidence="2">The sequence shown here is derived from an EMBL/GenBank/DDBJ whole genome shotgun (WGS) entry which is preliminary data.</text>
</comment>
<organism evidence="2 3">
    <name type="scientific">Oceaniferula marina</name>
    <dbReference type="NCBI Taxonomy" id="2748318"/>
    <lineage>
        <taxon>Bacteria</taxon>
        <taxon>Pseudomonadati</taxon>
        <taxon>Verrucomicrobiota</taxon>
        <taxon>Verrucomicrobiia</taxon>
        <taxon>Verrucomicrobiales</taxon>
        <taxon>Verrucomicrobiaceae</taxon>
        <taxon>Oceaniferula</taxon>
    </lineage>
</organism>
<accession>A0A851GTM4</accession>
<keyword evidence="1" id="KW-1133">Transmembrane helix</keyword>
<reference evidence="2 3" key="1">
    <citation type="submission" date="2020-07" db="EMBL/GenBank/DDBJ databases">
        <title>Roseicoccus Jingziensis gen. nov., sp. nov., isolated from coastal seawater.</title>
        <authorList>
            <person name="Feng X."/>
        </authorList>
    </citation>
    <scope>NUCLEOTIDE SEQUENCE [LARGE SCALE GENOMIC DNA]</scope>
    <source>
        <strain evidence="2 3">N1E253</strain>
    </source>
</reference>
<proteinExistence type="predicted"/>
<feature type="transmembrane region" description="Helical" evidence="1">
    <location>
        <begin position="7"/>
        <end position="30"/>
    </location>
</feature>
<protein>
    <submittedName>
        <fullName evidence="2">Uncharacterized protein</fullName>
    </submittedName>
</protein>
<evidence type="ECO:0000256" key="1">
    <source>
        <dbReference type="SAM" id="Phobius"/>
    </source>
</evidence>
<keyword evidence="1" id="KW-0472">Membrane</keyword>
<dbReference type="RefSeq" id="WP_178934985.1">
    <property type="nucleotide sequence ID" value="NZ_JACBAZ010000020.1"/>
</dbReference>
<evidence type="ECO:0000313" key="2">
    <source>
        <dbReference type="EMBL" id="NWK57654.1"/>
    </source>
</evidence>
<feature type="transmembrane region" description="Helical" evidence="1">
    <location>
        <begin position="83"/>
        <end position="116"/>
    </location>
</feature>
<name>A0A851GTM4_9BACT</name>
<dbReference type="EMBL" id="JACBAZ010000020">
    <property type="protein sequence ID" value="NWK57654.1"/>
    <property type="molecule type" value="Genomic_DNA"/>
</dbReference>
<evidence type="ECO:0000313" key="3">
    <source>
        <dbReference type="Proteomes" id="UP000557872"/>
    </source>
</evidence>
<dbReference type="Proteomes" id="UP000557872">
    <property type="component" value="Unassembled WGS sequence"/>
</dbReference>
<gene>
    <name evidence="2" type="ORF">HW115_18700</name>
</gene>
<dbReference type="AlphaFoldDB" id="A0A851GTM4"/>